<keyword evidence="1" id="KW-0677">Repeat</keyword>
<dbReference type="InterPro" id="IPR036770">
    <property type="entry name" value="Ankyrin_rpt-contain_sf"/>
</dbReference>
<dbReference type="PANTHER" id="PTHR24198">
    <property type="entry name" value="ANKYRIN REPEAT AND PROTEIN KINASE DOMAIN-CONTAINING PROTEIN"/>
    <property type="match status" value="1"/>
</dbReference>
<keyword evidence="6" id="KW-1185">Reference proteome</keyword>
<dbReference type="VEuPathDB" id="FungiDB:G647_02338"/>
<evidence type="ECO:0000256" key="2">
    <source>
        <dbReference type="ARBA" id="ARBA00023043"/>
    </source>
</evidence>
<feature type="compositionally biased region" description="Low complexity" evidence="4">
    <location>
        <begin position="797"/>
        <end position="818"/>
    </location>
</feature>
<name>A0A1C1CF27_9EURO</name>
<proteinExistence type="predicted"/>
<sequence>MAEAFQVAASAASIANFAFKLYQTLSAFVVKARDAQCSAKQLVDRAQRLRETLLMVRVTMSNRGRHFDDEQASEAEQYICNRINQGLRAFSRTLTLFRREIKKLNVGERESWLGKTVWQLRRDSADPRLTALQSDIAAFTAELSLSLQCMNLADVSGRQSSIEEKLRALDRKLEDCRHSVDAARSLDVSGTTGGSTSCNIHTQRAIHSIAAAEAARNSVVNGGEPSRELARLSRIITAREDEHSSPGIEALVDTGEDEEEIQETSEHGDPATTRADVVEADPDPSFDDTTPREPLEELIKSYQESVQQGRVAGDDDLEKVEEFQRRLIEHATEFNQTYEPTHDVERMWLDLSHILSARARLEEAHDILNTRFPSNPQGRVRLTTDALLQTESEPRTPTDAHTRLLQSDFYYALADLQLQQYEATQDSVFLHAATKWAKRCYRLRLELRDTGIREFRESVRLLVLVLKLQQLPVAVDVYTRLYLQGAATASPPTPPPTPVAEPPALAPARAVKRGDVEKVDLYHRHGADLEVRDKAGKNALIHAVENDEHPHLVVTKLLERGADVESTYKGLTALHYAIYLDKPTVVRLLLSKGAKIKSTIQAGETTSTEPGELDLKGKTTLIYAVLRMNAPPTPEVRRSVSSLEGHNAIISTLCERLQQEQKDAPDSDNLTALHHAVHTKSIEAVKTLLDQDVNPNVKDRQGKTPLHYAAERKLKNIVKLILNASTTEINLTNNAGRTPLFVAARWNEFEIVELLLARGAGFDSNASLDRRLRPPDINRNTEKLLESTKTTRHGRADSISTASSSRSRRSLSWTNRSR</sequence>
<gene>
    <name evidence="5" type="ORF">CLCR_02272</name>
</gene>
<reference evidence="6" key="1">
    <citation type="submission" date="2015-07" db="EMBL/GenBank/DDBJ databases">
        <authorList>
            <person name="Teixeira M.M."/>
            <person name="Souza R.C."/>
            <person name="Almeida L.G."/>
            <person name="Vicente V.A."/>
            <person name="de Hoog S."/>
            <person name="Bocca A.L."/>
            <person name="de Almeida S.R."/>
            <person name="Vasconcelos A.T."/>
            <person name="Felipe M.S."/>
        </authorList>
    </citation>
    <scope>NUCLEOTIDE SEQUENCE [LARGE SCALE GENOMIC DNA]</scope>
    <source>
        <strain evidence="6">KSF</strain>
    </source>
</reference>
<dbReference type="Proteomes" id="UP000094526">
    <property type="component" value="Unassembled WGS sequence"/>
</dbReference>
<evidence type="ECO:0000313" key="6">
    <source>
        <dbReference type="Proteomes" id="UP000094526"/>
    </source>
</evidence>
<accession>A0A1C1CF27</accession>
<feature type="repeat" description="ANK" evidence="3">
    <location>
        <begin position="735"/>
        <end position="767"/>
    </location>
</feature>
<dbReference type="VEuPathDB" id="FungiDB:CLCR_02272"/>
<evidence type="ECO:0000256" key="4">
    <source>
        <dbReference type="SAM" id="MobiDB-lite"/>
    </source>
</evidence>
<comment type="caution">
    <text evidence="5">The sequence shown here is derived from an EMBL/GenBank/DDBJ whole genome shotgun (WGS) entry which is preliminary data.</text>
</comment>
<dbReference type="PROSITE" id="PS50297">
    <property type="entry name" value="ANK_REP_REGION"/>
    <property type="match status" value="4"/>
</dbReference>
<evidence type="ECO:0000256" key="1">
    <source>
        <dbReference type="ARBA" id="ARBA00022737"/>
    </source>
</evidence>
<feature type="region of interest" description="Disordered" evidence="4">
    <location>
        <begin position="254"/>
        <end position="292"/>
    </location>
</feature>
<feature type="repeat" description="ANK" evidence="3">
    <location>
        <begin position="668"/>
        <end position="700"/>
    </location>
</feature>
<dbReference type="SUPFAM" id="SSF48403">
    <property type="entry name" value="Ankyrin repeat"/>
    <property type="match status" value="1"/>
</dbReference>
<feature type="repeat" description="ANK" evidence="3">
    <location>
        <begin position="535"/>
        <end position="569"/>
    </location>
</feature>
<organism evidence="5 6">
    <name type="scientific">Cladophialophora carrionii</name>
    <dbReference type="NCBI Taxonomy" id="86049"/>
    <lineage>
        <taxon>Eukaryota</taxon>
        <taxon>Fungi</taxon>
        <taxon>Dikarya</taxon>
        <taxon>Ascomycota</taxon>
        <taxon>Pezizomycotina</taxon>
        <taxon>Eurotiomycetes</taxon>
        <taxon>Chaetothyriomycetidae</taxon>
        <taxon>Chaetothyriales</taxon>
        <taxon>Herpotrichiellaceae</taxon>
        <taxon>Cladophialophora</taxon>
    </lineage>
</organism>
<feature type="repeat" description="ANK" evidence="3">
    <location>
        <begin position="701"/>
        <end position="723"/>
    </location>
</feature>
<dbReference type="Pfam" id="PF12796">
    <property type="entry name" value="Ank_2"/>
    <property type="match status" value="2"/>
</dbReference>
<evidence type="ECO:0000313" key="5">
    <source>
        <dbReference type="EMBL" id="OCT47082.1"/>
    </source>
</evidence>
<dbReference type="AlphaFoldDB" id="A0A1C1CF27"/>
<evidence type="ECO:0000256" key="3">
    <source>
        <dbReference type="PROSITE-ProRule" id="PRU00023"/>
    </source>
</evidence>
<dbReference type="PROSITE" id="PS50088">
    <property type="entry name" value="ANK_REPEAT"/>
    <property type="match status" value="5"/>
</dbReference>
<keyword evidence="2 3" id="KW-0040">ANK repeat</keyword>
<feature type="compositionally biased region" description="Basic and acidic residues" evidence="4">
    <location>
        <begin position="768"/>
        <end position="786"/>
    </location>
</feature>
<dbReference type="PANTHER" id="PTHR24198:SF165">
    <property type="entry name" value="ANKYRIN REPEAT-CONTAINING PROTEIN-RELATED"/>
    <property type="match status" value="1"/>
</dbReference>
<protein>
    <submittedName>
        <fullName evidence="5">Uncharacterized protein</fullName>
    </submittedName>
</protein>
<dbReference type="OrthoDB" id="4134574at2759"/>
<dbReference type="InterPro" id="IPR002110">
    <property type="entry name" value="Ankyrin_rpt"/>
</dbReference>
<dbReference type="Gene3D" id="1.25.40.20">
    <property type="entry name" value="Ankyrin repeat-containing domain"/>
    <property type="match status" value="2"/>
</dbReference>
<feature type="region of interest" description="Disordered" evidence="4">
    <location>
        <begin position="767"/>
        <end position="818"/>
    </location>
</feature>
<feature type="repeat" description="ANK" evidence="3">
    <location>
        <begin position="569"/>
        <end position="601"/>
    </location>
</feature>
<dbReference type="EMBL" id="LGRB01000014">
    <property type="protein sequence ID" value="OCT47082.1"/>
    <property type="molecule type" value="Genomic_DNA"/>
</dbReference>
<dbReference type="SMART" id="SM00248">
    <property type="entry name" value="ANK"/>
    <property type="match status" value="5"/>
</dbReference>
<feature type="compositionally biased region" description="Acidic residues" evidence="4">
    <location>
        <begin position="254"/>
        <end position="263"/>
    </location>
</feature>
<dbReference type="STRING" id="86049.A0A1C1CF27"/>